<feature type="transmembrane region" description="Helical" evidence="1">
    <location>
        <begin position="114"/>
        <end position="135"/>
    </location>
</feature>
<feature type="transmembrane region" description="Helical" evidence="1">
    <location>
        <begin position="147"/>
        <end position="167"/>
    </location>
</feature>
<feature type="transmembrane region" description="Helical" evidence="1">
    <location>
        <begin position="55"/>
        <end position="74"/>
    </location>
</feature>
<comment type="caution">
    <text evidence="2">The sequence shown here is derived from an EMBL/GenBank/DDBJ whole genome shotgun (WGS) entry which is preliminary data.</text>
</comment>
<feature type="transmembrane region" description="Helical" evidence="1">
    <location>
        <begin position="234"/>
        <end position="252"/>
    </location>
</feature>
<dbReference type="Pfam" id="PF09997">
    <property type="entry name" value="DUF2238"/>
    <property type="match status" value="1"/>
</dbReference>
<proteinExistence type="predicted"/>
<dbReference type="EMBL" id="SLZZ01000010">
    <property type="protein sequence ID" value="TCS78807.1"/>
    <property type="molecule type" value="Genomic_DNA"/>
</dbReference>
<evidence type="ECO:0000256" key="1">
    <source>
        <dbReference type="SAM" id="Phobius"/>
    </source>
</evidence>
<organism evidence="2 3">
    <name type="scientific">Muricomes intestini</name>
    <dbReference type="NCBI Taxonomy" id="1796634"/>
    <lineage>
        <taxon>Bacteria</taxon>
        <taxon>Bacillati</taxon>
        <taxon>Bacillota</taxon>
        <taxon>Clostridia</taxon>
        <taxon>Lachnospirales</taxon>
        <taxon>Lachnospiraceae</taxon>
        <taxon>Muricomes</taxon>
    </lineage>
</organism>
<evidence type="ECO:0000313" key="2">
    <source>
        <dbReference type="EMBL" id="TCS78807.1"/>
    </source>
</evidence>
<evidence type="ECO:0000313" key="3">
    <source>
        <dbReference type="Proteomes" id="UP000295726"/>
    </source>
</evidence>
<keyword evidence="3" id="KW-1185">Reference proteome</keyword>
<protein>
    <submittedName>
        <fullName evidence="2">Uncharacterized protein</fullName>
    </submittedName>
</protein>
<reference evidence="2 3" key="1">
    <citation type="submission" date="2019-03" db="EMBL/GenBank/DDBJ databases">
        <title>Genomic Encyclopedia of Type Strains, Phase IV (KMG-IV): sequencing the most valuable type-strain genomes for metagenomic binning, comparative biology and taxonomic classification.</title>
        <authorList>
            <person name="Goeker M."/>
        </authorList>
    </citation>
    <scope>NUCLEOTIDE SEQUENCE [LARGE SCALE GENOMIC DNA]</scope>
    <source>
        <strain evidence="2 3">DSM 29489</strain>
    </source>
</reference>
<dbReference type="InterPro" id="IPR014509">
    <property type="entry name" value="YjdF-like"/>
</dbReference>
<keyword evidence="1" id="KW-0812">Transmembrane</keyword>
<dbReference type="OrthoDB" id="4966203at2"/>
<sequence>MKKSKKRNTNRFRTMWKALQMEQREHRSSFLVYFILRLLVIAVMILQIFNRNYENVFLCILTLLLLIIPSFVQVTMRVELPTTLEIIILVFIFAAEILGEISEFYLMYPFWDTVLHTINGFLAAAIGFSMVDLLNRSEKMVFQLSPVFTAIVAFCFSMTIGVIWEFFEFGMDCIFGYDMQKDTVIQTIRSVMLNPAGRNVPMEIDNITSVVINGKDLGLGGYLDIGLIDTMKDLLVNFIGAAIFSIIGYFYVKNRGKGSVVRRFVPSKKKEGRDFLKIVREERTNHEEQEK</sequence>
<feature type="transmembrane region" description="Helical" evidence="1">
    <location>
        <begin position="86"/>
        <end position="108"/>
    </location>
</feature>
<dbReference type="Proteomes" id="UP000295726">
    <property type="component" value="Unassembled WGS sequence"/>
</dbReference>
<accession>A0A4R3K7I6</accession>
<gene>
    <name evidence="2" type="ORF">EDD59_11016</name>
</gene>
<feature type="transmembrane region" description="Helical" evidence="1">
    <location>
        <begin position="30"/>
        <end position="49"/>
    </location>
</feature>
<keyword evidence="1" id="KW-0472">Membrane</keyword>
<keyword evidence="1" id="KW-1133">Transmembrane helix</keyword>
<name>A0A4R3K7I6_9FIRM</name>
<dbReference type="AlphaFoldDB" id="A0A4R3K7I6"/>